<dbReference type="EMBL" id="JBHTIA010000002">
    <property type="protein sequence ID" value="MFD0763220.1"/>
    <property type="molecule type" value="Genomic_DNA"/>
</dbReference>
<comment type="caution">
    <text evidence="1">The sequence shown here is derived from an EMBL/GenBank/DDBJ whole genome shotgun (WGS) entry which is preliminary data.</text>
</comment>
<protein>
    <submittedName>
        <fullName evidence="1">Uncharacterized protein</fullName>
    </submittedName>
</protein>
<evidence type="ECO:0000313" key="1">
    <source>
        <dbReference type="EMBL" id="MFD0763220.1"/>
    </source>
</evidence>
<organism evidence="1 2">
    <name type="scientific">Mucilaginibacter lutimaris</name>
    <dbReference type="NCBI Taxonomy" id="931629"/>
    <lineage>
        <taxon>Bacteria</taxon>
        <taxon>Pseudomonadati</taxon>
        <taxon>Bacteroidota</taxon>
        <taxon>Sphingobacteriia</taxon>
        <taxon>Sphingobacteriales</taxon>
        <taxon>Sphingobacteriaceae</taxon>
        <taxon>Mucilaginibacter</taxon>
    </lineage>
</organism>
<proteinExistence type="predicted"/>
<dbReference type="Proteomes" id="UP001597073">
    <property type="component" value="Unassembled WGS sequence"/>
</dbReference>
<keyword evidence="2" id="KW-1185">Reference proteome</keyword>
<reference evidence="2" key="1">
    <citation type="journal article" date="2019" name="Int. J. Syst. Evol. Microbiol.">
        <title>The Global Catalogue of Microorganisms (GCM) 10K type strain sequencing project: providing services to taxonomists for standard genome sequencing and annotation.</title>
        <authorList>
            <consortium name="The Broad Institute Genomics Platform"/>
            <consortium name="The Broad Institute Genome Sequencing Center for Infectious Disease"/>
            <person name="Wu L."/>
            <person name="Ma J."/>
        </authorList>
    </citation>
    <scope>NUCLEOTIDE SEQUENCE [LARGE SCALE GENOMIC DNA]</scope>
    <source>
        <strain evidence="2">CCUG 60742</strain>
    </source>
</reference>
<name>A0ABW2Z8X7_9SPHI</name>
<gene>
    <name evidence="1" type="ORF">ACFQZI_00040</name>
</gene>
<evidence type="ECO:0000313" key="2">
    <source>
        <dbReference type="Proteomes" id="UP001597073"/>
    </source>
</evidence>
<dbReference type="RefSeq" id="WP_377137088.1">
    <property type="nucleotide sequence ID" value="NZ_JBHTIA010000002.1"/>
</dbReference>
<sequence>MDQSGNGYPFSWLDELVEIRLNPEKNDVNQITVSETRTIRERLPAEMAAIGRQLKLQSFSLYRNRYVKAVAGHYDTSIRLLNQQMRINISQYPRDGHLYETGELVIAHLNELYESIRQRYTSYLAASSSTETVQNSKVRCGLSVDQIGILLKAADSMHLIIARSFSELLRSIVPYLSTERFKEISWKSARSSTYKMEQNDKEVVLRVLEELAGRIKDF</sequence>
<accession>A0ABW2Z8X7</accession>